<dbReference type="PRINTS" id="PR00463">
    <property type="entry name" value="EP450I"/>
</dbReference>
<keyword evidence="10 13" id="KW-0408">Iron</keyword>
<gene>
    <name evidence="15" type="ORF">V1477_017451</name>
</gene>
<feature type="transmembrane region" description="Helical" evidence="14">
    <location>
        <begin position="6"/>
        <end position="22"/>
    </location>
</feature>
<protein>
    <submittedName>
        <fullName evidence="15">CP9E2 protein</fullName>
    </submittedName>
</protein>
<evidence type="ECO:0000256" key="1">
    <source>
        <dbReference type="ARBA" id="ARBA00001971"/>
    </source>
</evidence>
<dbReference type="FunFam" id="1.10.630.10:FF:000042">
    <property type="entry name" value="Cytochrome P450"/>
    <property type="match status" value="2"/>
</dbReference>
<dbReference type="Gene3D" id="1.10.630.10">
    <property type="entry name" value="Cytochrome P450"/>
    <property type="match status" value="2"/>
</dbReference>
<dbReference type="PANTHER" id="PTHR24292:SF54">
    <property type="entry name" value="CYP9F3-RELATED"/>
    <property type="match status" value="1"/>
</dbReference>
<evidence type="ECO:0000256" key="7">
    <source>
        <dbReference type="ARBA" id="ARBA00022824"/>
    </source>
</evidence>
<evidence type="ECO:0000256" key="5">
    <source>
        <dbReference type="ARBA" id="ARBA00022617"/>
    </source>
</evidence>
<comment type="caution">
    <text evidence="15">The sequence shown here is derived from an EMBL/GenBank/DDBJ whole genome shotgun (WGS) entry which is preliminary data.</text>
</comment>
<reference evidence="15 16" key="1">
    <citation type="journal article" date="2024" name="Ann. Entomol. Soc. Am.">
        <title>Genomic analyses of the southern and eastern yellowjacket wasps (Hymenoptera: Vespidae) reveal evolutionary signatures of social life.</title>
        <authorList>
            <person name="Catto M.A."/>
            <person name="Caine P.B."/>
            <person name="Orr S.E."/>
            <person name="Hunt B.G."/>
            <person name="Goodisman M.A.D."/>
        </authorList>
    </citation>
    <scope>NUCLEOTIDE SEQUENCE [LARGE SCALE GENOMIC DNA]</scope>
    <source>
        <strain evidence="15">232</strain>
        <tissue evidence="15">Head and thorax</tissue>
    </source>
</reference>
<sequence length="1040" mass="121027">METWAMSLAFVTVILSIYYYVFKDLNYFKKIGLPYIEPWPILGSMKFVFFRTKTMAEFIIETYNFYPKAKYIGFFDFNKPVVIVRDPELIKTIAIKSFDSFMDHRSFVDSEQDPLLKKILFSLRGNEWRETRTMLTPAFTLSKLKGMLKLMNECGADFTNYIYNMPKDKRTMEMKDVFTRYTNDVIATCAFGISINSMKDRDNDFYVLGGKATNFDGIKTLKFIMMRNFPTISKLFKLKLIPDNINNFFENVVKEVMDNRDKNNIVRPDMIQLMMEARNKRAEMGQDLPLTDIVCQAFGFFFGGFDTVSTAMCFTCHEIGVSSDIQKRLQREIDEVIEKTDGNPTYEVINGMEYLDAVISESLRRYPIAIVLDRLSVEDYELPPSLPNGKPFPLKKGSFIWFPVYGLHHDPKYFEDPYKFDPERFMEHGKEINNSGVFLPFGLGPRMCIGNRFALLEMKVLVFHLLARCNLKPSSKTQNPLRLSKKGITMAAENGFWMNFEKMWAIILTLVTVILSIYYYVFKDVNYFKKNDLPYLQTWSILRNMCLLFLRRKSVSEIIIDTYNYHPKAKYMGSFDFNKPIVIVRDPELIKTIAIKSFDYFTDHRSFIDSEHDPLFGKALFSLRGNEWRETRTMLSPAFTLSKLKGMLKLMNECGADFTNYIYNMPKDKRTMEMKDVFTRYTNDVIATCAFGISINSMRDRDNDFYVLGREATNFDTIKTLKFVLMRSFPRVSKLFKLRLIPGKISNFFENVVKEVIDNRDKNNIVRPDIIQLMMEARNKRAEMGQELSLMDIVAQAFSFFFGGFDTVSTAMSFTCHEIGVNPDIQKRLQREIDEVIEKTDGNLTYDVINNMKYLDAVISESLRRYPIAIFIDRLSVENYELPPSLPGSKPFLLKKDTNVWFIVYGLHHDPKYFEDPYKFDPERFIERGKEINNSGVYLPFGLGPRMCIGNRFALLEMKVLIIHLLARFNLKPCSKTQNPLLFSKKGITMSPENGFWMNFEKRNDVHPAFMNFVINSVSDNNIETETSADGISKCLTVES</sequence>
<feature type="transmembrane region" description="Helical" evidence="14">
    <location>
        <begin position="503"/>
        <end position="521"/>
    </location>
</feature>
<evidence type="ECO:0000256" key="11">
    <source>
        <dbReference type="ARBA" id="ARBA00023033"/>
    </source>
</evidence>
<evidence type="ECO:0000256" key="8">
    <source>
        <dbReference type="ARBA" id="ARBA00022848"/>
    </source>
</evidence>
<dbReference type="PANTHER" id="PTHR24292">
    <property type="entry name" value="CYTOCHROME P450"/>
    <property type="match status" value="1"/>
</dbReference>
<comment type="cofactor">
    <cofactor evidence="1 13">
        <name>heme</name>
        <dbReference type="ChEBI" id="CHEBI:30413"/>
    </cofactor>
</comment>
<dbReference type="PROSITE" id="PS00086">
    <property type="entry name" value="CYTOCHROME_P450"/>
    <property type="match status" value="2"/>
</dbReference>
<evidence type="ECO:0000256" key="9">
    <source>
        <dbReference type="ARBA" id="ARBA00023002"/>
    </source>
</evidence>
<feature type="binding site" description="axial binding residue" evidence="13">
    <location>
        <position position="948"/>
    </location>
    <ligand>
        <name>heme</name>
        <dbReference type="ChEBI" id="CHEBI:30413"/>
    </ligand>
    <ligandPart>
        <name>Fe</name>
        <dbReference type="ChEBI" id="CHEBI:18248"/>
    </ligandPart>
</feature>
<proteinExistence type="inferred from homology"/>
<evidence type="ECO:0000313" key="16">
    <source>
        <dbReference type="Proteomes" id="UP001607303"/>
    </source>
</evidence>
<evidence type="ECO:0000256" key="14">
    <source>
        <dbReference type="SAM" id="Phobius"/>
    </source>
</evidence>
<keyword evidence="6 13" id="KW-0479">Metal-binding</keyword>
<dbReference type="Pfam" id="PF00067">
    <property type="entry name" value="p450"/>
    <property type="match status" value="2"/>
</dbReference>
<dbReference type="InterPro" id="IPR036396">
    <property type="entry name" value="Cyt_P450_sf"/>
</dbReference>
<dbReference type="InterPro" id="IPR001128">
    <property type="entry name" value="Cyt_P450"/>
</dbReference>
<dbReference type="GO" id="GO:0004497">
    <property type="term" value="F:monooxygenase activity"/>
    <property type="evidence" value="ECO:0007669"/>
    <property type="project" value="UniProtKB-KW"/>
</dbReference>
<dbReference type="GO" id="GO:0046872">
    <property type="term" value="F:metal ion binding"/>
    <property type="evidence" value="ECO:0007669"/>
    <property type="project" value="UniProtKB-KW"/>
</dbReference>
<keyword evidence="16" id="KW-1185">Reference proteome</keyword>
<evidence type="ECO:0000256" key="2">
    <source>
        <dbReference type="ARBA" id="ARBA00004174"/>
    </source>
</evidence>
<dbReference type="EMBL" id="JAYRBN010000100">
    <property type="protein sequence ID" value="KAL2728175.1"/>
    <property type="molecule type" value="Genomic_DNA"/>
</dbReference>
<evidence type="ECO:0000256" key="6">
    <source>
        <dbReference type="ARBA" id="ARBA00022723"/>
    </source>
</evidence>
<comment type="subcellular location">
    <subcellularLocation>
        <location evidence="3">Endoplasmic reticulum membrane</location>
        <topology evidence="3">Peripheral membrane protein</topology>
    </subcellularLocation>
    <subcellularLocation>
        <location evidence="2">Microsome membrane</location>
        <topology evidence="2">Peripheral membrane protein</topology>
    </subcellularLocation>
</comment>
<dbReference type="InterPro" id="IPR017972">
    <property type="entry name" value="Cyt_P450_CS"/>
</dbReference>
<evidence type="ECO:0000256" key="10">
    <source>
        <dbReference type="ARBA" id="ARBA00023004"/>
    </source>
</evidence>
<evidence type="ECO:0000256" key="13">
    <source>
        <dbReference type="PIRSR" id="PIRSR602401-1"/>
    </source>
</evidence>
<keyword evidence="11" id="KW-0503">Monooxygenase</keyword>
<dbReference type="PRINTS" id="PR00385">
    <property type="entry name" value="P450"/>
</dbReference>
<keyword evidence="12 14" id="KW-0472">Membrane</keyword>
<dbReference type="SUPFAM" id="SSF48264">
    <property type="entry name" value="Cytochrome P450"/>
    <property type="match status" value="2"/>
</dbReference>
<dbReference type="InterPro" id="IPR050476">
    <property type="entry name" value="Insect_CytP450_Detox"/>
</dbReference>
<organism evidence="15 16">
    <name type="scientific">Vespula maculifrons</name>
    <name type="common">Eastern yellow jacket</name>
    <name type="synonym">Wasp</name>
    <dbReference type="NCBI Taxonomy" id="7453"/>
    <lineage>
        <taxon>Eukaryota</taxon>
        <taxon>Metazoa</taxon>
        <taxon>Ecdysozoa</taxon>
        <taxon>Arthropoda</taxon>
        <taxon>Hexapoda</taxon>
        <taxon>Insecta</taxon>
        <taxon>Pterygota</taxon>
        <taxon>Neoptera</taxon>
        <taxon>Endopterygota</taxon>
        <taxon>Hymenoptera</taxon>
        <taxon>Apocrita</taxon>
        <taxon>Aculeata</taxon>
        <taxon>Vespoidea</taxon>
        <taxon>Vespidae</taxon>
        <taxon>Vespinae</taxon>
        <taxon>Vespula</taxon>
    </lineage>
</organism>
<keyword evidence="14" id="KW-0812">Transmembrane</keyword>
<keyword evidence="5 13" id="KW-0349">Heme</keyword>
<evidence type="ECO:0000313" key="15">
    <source>
        <dbReference type="EMBL" id="KAL2728175.1"/>
    </source>
</evidence>
<keyword evidence="7" id="KW-0256">Endoplasmic reticulum</keyword>
<comment type="similarity">
    <text evidence="4">Belongs to the cytochrome P450 family.</text>
</comment>
<dbReference type="CDD" id="cd11056">
    <property type="entry name" value="CYP6-like"/>
    <property type="match status" value="2"/>
</dbReference>
<evidence type="ECO:0000256" key="3">
    <source>
        <dbReference type="ARBA" id="ARBA00004406"/>
    </source>
</evidence>
<dbReference type="Proteomes" id="UP001607303">
    <property type="component" value="Unassembled WGS sequence"/>
</dbReference>
<name>A0ABD2B623_VESMC</name>
<dbReference type="AlphaFoldDB" id="A0ABD2B623"/>
<evidence type="ECO:0000256" key="12">
    <source>
        <dbReference type="ARBA" id="ARBA00023136"/>
    </source>
</evidence>
<keyword evidence="8" id="KW-0492">Microsome</keyword>
<keyword evidence="9" id="KW-0560">Oxidoreductase</keyword>
<accession>A0ABD2B623</accession>
<keyword evidence="14" id="KW-1133">Transmembrane helix</keyword>
<evidence type="ECO:0000256" key="4">
    <source>
        <dbReference type="ARBA" id="ARBA00010617"/>
    </source>
</evidence>
<dbReference type="GO" id="GO:0005789">
    <property type="term" value="C:endoplasmic reticulum membrane"/>
    <property type="evidence" value="ECO:0007669"/>
    <property type="project" value="UniProtKB-SubCell"/>
</dbReference>
<dbReference type="InterPro" id="IPR002401">
    <property type="entry name" value="Cyt_P450_E_grp-I"/>
</dbReference>